<name>A0A6J7IRW9_9ZZZZ</name>
<accession>A0A6J7IRW9</accession>
<dbReference type="AlphaFoldDB" id="A0A6J7IRW9"/>
<sequence>MGDGLGLGDGVGLFEVGVGVGDALLELVGAGCGVLAHPTTRRLALKPITAGKTKDALITNPL</sequence>
<dbReference type="EMBL" id="CAFBMR010000168">
    <property type="protein sequence ID" value="CAB4933486.1"/>
    <property type="molecule type" value="Genomic_DNA"/>
</dbReference>
<gene>
    <name evidence="1" type="ORF">UFOPK3610_02062</name>
</gene>
<evidence type="ECO:0000313" key="1">
    <source>
        <dbReference type="EMBL" id="CAB4933486.1"/>
    </source>
</evidence>
<proteinExistence type="predicted"/>
<reference evidence="1" key="1">
    <citation type="submission" date="2020-05" db="EMBL/GenBank/DDBJ databases">
        <authorList>
            <person name="Chiriac C."/>
            <person name="Salcher M."/>
            <person name="Ghai R."/>
            <person name="Kavagutti S V."/>
        </authorList>
    </citation>
    <scope>NUCLEOTIDE SEQUENCE</scope>
</reference>
<protein>
    <submittedName>
        <fullName evidence="1">Unannotated protein</fullName>
    </submittedName>
</protein>
<organism evidence="1">
    <name type="scientific">freshwater metagenome</name>
    <dbReference type="NCBI Taxonomy" id="449393"/>
    <lineage>
        <taxon>unclassified sequences</taxon>
        <taxon>metagenomes</taxon>
        <taxon>ecological metagenomes</taxon>
    </lineage>
</organism>